<evidence type="ECO:0000313" key="1">
    <source>
        <dbReference type="EMBL" id="KAA6303025.1"/>
    </source>
</evidence>
<sequence length="282" mass="33152">MYRRLRGEVPFTFSEIMKISNYYNISLDNLIGIVSPYRSKSLHLHIQNYFDMSEVDYKMSRDYITAIQQASGSPYAEFGFATNILPLHASVLHPPLFRFYMLKWMYQFGDSKSVLPYSAIHISPELREFHDQYIASARLIKYTYIIWDEFFLLHLISDIQYFHSIRLLTEAEVALLKAEIEHLLQNIEKLSIRCSFPNGNKIDMFISNIHLETSYSYLSTDKMYISMIDAFTLGAVTSLESSVCDQMKTWMQSLKRTATLISGTEKPRIDFFDRQWKWVEKL</sequence>
<accession>A0A5M8P3H3</accession>
<evidence type="ECO:0000313" key="2">
    <source>
        <dbReference type="Proteomes" id="UP000324575"/>
    </source>
</evidence>
<reference evidence="1 2" key="1">
    <citation type="submission" date="2019-03" db="EMBL/GenBank/DDBJ databases">
        <title>Single cell metagenomics reveals metabolic interactions within the superorganism composed of flagellate Streblomastix strix and complex community of Bacteroidetes bacteria on its surface.</title>
        <authorList>
            <person name="Treitli S.C."/>
            <person name="Kolisko M."/>
            <person name="Husnik F."/>
            <person name="Keeling P."/>
            <person name="Hampl V."/>
        </authorList>
    </citation>
    <scope>NUCLEOTIDE SEQUENCE [LARGE SCALE GENOMIC DNA]</scope>
    <source>
        <strain evidence="1">St1</strain>
    </source>
</reference>
<gene>
    <name evidence="1" type="ORF">EZS26_000628</name>
</gene>
<dbReference type="AlphaFoldDB" id="A0A5M8P3H3"/>
<comment type="caution">
    <text evidence="1">The sequence shown here is derived from an EMBL/GenBank/DDBJ whole genome shotgun (WGS) entry which is preliminary data.</text>
</comment>
<dbReference type="EMBL" id="SNRX01000003">
    <property type="protein sequence ID" value="KAA6303025.1"/>
    <property type="molecule type" value="Genomic_DNA"/>
</dbReference>
<evidence type="ECO:0008006" key="3">
    <source>
        <dbReference type="Google" id="ProtNLM"/>
    </source>
</evidence>
<dbReference type="Proteomes" id="UP000324575">
    <property type="component" value="Unassembled WGS sequence"/>
</dbReference>
<name>A0A5M8P3H3_9BACT</name>
<protein>
    <recommendedName>
        <fullName evidence="3">Transcription regulator BetR N-terminal domain-containing protein</fullName>
    </recommendedName>
</protein>
<organism evidence="1 2">
    <name type="scientific">Candidatus Ordinivivax streblomastigis</name>
    <dbReference type="NCBI Taxonomy" id="2540710"/>
    <lineage>
        <taxon>Bacteria</taxon>
        <taxon>Pseudomonadati</taxon>
        <taxon>Bacteroidota</taxon>
        <taxon>Bacteroidia</taxon>
        <taxon>Bacteroidales</taxon>
        <taxon>Candidatus Ordinivivax</taxon>
    </lineage>
</organism>
<proteinExistence type="predicted"/>